<feature type="compositionally biased region" description="Low complexity" evidence="1">
    <location>
        <begin position="148"/>
        <end position="162"/>
    </location>
</feature>
<dbReference type="WBParaSite" id="HPBE_0001810201-mRNA-1">
    <property type="protein sequence ID" value="HPBE_0001810201-mRNA-1"/>
    <property type="gene ID" value="HPBE_0001810201"/>
</dbReference>
<reference evidence="2 3" key="1">
    <citation type="submission" date="2018-11" db="EMBL/GenBank/DDBJ databases">
        <authorList>
            <consortium name="Pathogen Informatics"/>
        </authorList>
    </citation>
    <scope>NUCLEOTIDE SEQUENCE [LARGE SCALE GENOMIC DNA]</scope>
</reference>
<evidence type="ECO:0000313" key="4">
    <source>
        <dbReference type="WBParaSite" id="HPBE_0001810201-mRNA-1"/>
    </source>
</evidence>
<evidence type="ECO:0000256" key="1">
    <source>
        <dbReference type="SAM" id="MobiDB-lite"/>
    </source>
</evidence>
<protein>
    <submittedName>
        <fullName evidence="2 4">Uncharacterized protein</fullName>
    </submittedName>
</protein>
<name>A0A183G8B9_HELPZ</name>
<organism evidence="3 4">
    <name type="scientific">Heligmosomoides polygyrus</name>
    <name type="common">Parasitic roundworm</name>
    <dbReference type="NCBI Taxonomy" id="6339"/>
    <lineage>
        <taxon>Eukaryota</taxon>
        <taxon>Metazoa</taxon>
        <taxon>Ecdysozoa</taxon>
        <taxon>Nematoda</taxon>
        <taxon>Chromadorea</taxon>
        <taxon>Rhabditida</taxon>
        <taxon>Rhabditina</taxon>
        <taxon>Rhabditomorpha</taxon>
        <taxon>Strongyloidea</taxon>
        <taxon>Heligmosomidae</taxon>
        <taxon>Heligmosomoides</taxon>
    </lineage>
</organism>
<dbReference type="Proteomes" id="UP000050761">
    <property type="component" value="Unassembled WGS sequence"/>
</dbReference>
<accession>A0A183G8B9</accession>
<evidence type="ECO:0000313" key="2">
    <source>
        <dbReference type="EMBL" id="VDP10646.1"/>
    </source>
</evidence>
<sequence>MPAIRAKAIMCEVDEEEELEETLLLPNFDRRHSKQLMIMYIGYRIGYGRRRHRTNEITGPAVLHTRLPAMNSMTMLILNGGAMQRHQCLAYGVVWARWGRDDGITRALASSCRPAAVVIFKKGKTMSKETTEAAATRQPLSPLEIAQPAAEAAPRASSATAADKPVDDDKTYNTPAECQRTSTNWIRARKHSHTMRDPGAARLRIESGRLLRGRHSEDAFEGKLPYTRAHEDGQDRLALTSTALVLPLY</sequence>
<gene>
    <name evidence="2" type="ORF">HPBE_LOCUS18101</name>
</gene>
<evidence type="ECO:0000313" key="3">
    <source>
        <dbReference type="Proteomes" id="UP000050761"/>
    </source>
</evidence>
<reference evidence="4" key="2">
    <citation type="submission" date="2019-09" db="UniProtKB">
        <authorList>
            <consortium name="WormBaseParasite"/>
        </authorList>
    </citation>
    <scope>IDENTIFICATION</scope>
</reference>
<feature type="region of interest" description="Disordered" evidence="1">
    <location>
        <begin position="148"/>
        <end position="176"/>
    </location>
</feature>
<accession>A0A3P8ETY3</accession>
<proteinExistence type="predicted"/>
<dbReference type="AlphaFoldDB" id="A0A183G8B9"/>
<keyword evidence="3" id="KW-1185">Reference proteome</keyword>
<dbReference type="EMBL" id="UZAH01030465">
    <property type="protein sequence ID" value="VDP10646.1"/>
    <property type="molecule type" value="Genomic_DNA"/>
</dbReference>